<dbReference type="Proteomes" id="UP000509704">
    <property type="component" value="Chromosome 6"/>
</dbReference>
<feature type="region of interest" description="Disordered" evidence="1">
    <location>
        <begin position="398"/>
        <end position="419"/>
    </location>
</feature>
<evidence type="ECO:0000313" key="3">
    <source>
        <dbReference type="Proteomes" id="UP000509704"/>
    </source>
</evidence>
<protein>
    <recommendedName>
        <fullName evidence="4">Cyclin N-terminal domain-containing protein</fullName>
    </recommendedName>
</protein>
<sequence length="419" mass="48913">MDVDQTGKQVGTNGNADVSKLEKSTKTPGTLDEIILESRQMSGTPPQGNKAEFKPRILWPDVIKTPVNPWIFSCKEIIEKLGMDPQQTTEMKRSMEKCLIYFYTLKKKLNLFDHTYTASCILFFRYWFIYGLPSSIPECIHISQAILVTACKTMENNRPIDAYVKATCEFLTKDLTTLKSKQNMDKLKWDVRDKLVSNEKRILCSFGFDLNIENPKELIEEMFSGYYRFNRDFDLPEEFKTVFPKILQEARNFIVQAVTQPVSLLCDGYSFVALSLIYCGLQYQKLIDKTFKYPKNFFRDKFPVAVTSKQYEEIFTDYRLIEENFFDLKSNKREKLQISAEEIKNLIEEDINETEEITAALNNPYDYEHIKTGEVRQELLDHISKRIKELYEKTVNDTKKRSLADPQTNSDQLNKKSKV</sequence>
<keyword evidence="3" id="KW-1185">Reference proteome</keyword>
<dbReference type="KEGG" id="zmk:HG535_0F04750"/>
<evidence type="ECO:0000256" key="1">
    <source>
        <dbReference type="SAM" id="MobiDB-lite"/>
    </source>
</evidence>
<name>A0A7H9B633_ZYGMR</name>
<dbReference type="GO" id="GO:0006357">
    <property type="term" value="P:regulation of transcription by RNA polymerase II"/>
    <property type="evidence" value="ECO:0007669"/>
    <property type="project" value="InterPro"/>
</dbReference>
<evidence type="ECO:0000313" key="2">
    <source>
        <dbReference type="EMBL" id="QLG73963.1"/>
    </source>
</evidence>
<feature type="region of interest" description="Disordered" evidence="1">
    <location>
        <begin position="1"/>
        <end position="27"/>
    </location>
</feature>
<gene>
    <name evidence="2" type="ORF">HG535_0F04750</name>
</gene>
<dbReference type="SUPFAM" id="SSF47954">
    <property type="entry name" value="Cyclin-like"/>
    <property type="match status" value="1"/>
</dbReference>
<evidence type="ECO:0008006" key="4">
    <source>
        <dbReference type="Google" id="ProtNLM"/>
    </source>
</evidence>
<dbReference type="EMBL" id="CP058609">
    <property type="protein sequence ID" value="QLG73963.1"/>
    <property type="molecule type" value="Genomic_DNA"/>
</dbReference>
<dbReference type="RefSeq" id="XP_037145688.1">
    <property type="nucleotide sequence ID" value="XM_037289793.1"/>
</dbReference>
<accession>A0A7H9B633</accession>
<dbReference type="InterPro" id="IPR043198">
    <property type="entry name" value="Cyclin/Ssn8"/>
</dbReference>
<reference evidence="2 3" key="1">
    <citation type="submission" date="2020-07" db="EMBL/GenBank/DDBJ databases">
        <title>The yeast mating-type switching endonuclease HO is a domesticated member of an unorthodox homing genetic element family.</title>
        <authorList>
            <person name="Coughlan A.Y."/>
            <person name="Lombardi L."/>
            <person name="Braun-Galleani S."/>
            <person name="Martos A.R."/>
            <person name="Galeote V."/>
            <person name="Bigey F."/>
            <person name="Dequin S."/>
            <person name="Byrne K.P."/>
            <person name="Wolfe K.H."/>
        </authorList>
    </citation>
    <scope>NUCLEOTIDE SEQUENCE [LARGE SCALE GENOMIC DNA]</scope>
    <source>
        <strain evidence="2 3">NRRL Y-6702</strain>
    </source>
</reference>
<dbReference type="GO" id="GO:0016538">
    <property type="term" value="F:cyclin-dependent protein serine/threonine kinase regulator activity"/>
    <property type="evidence" value="ECO:0007669"/>
    <property type="project" value="InterPro"/>
</dbReference>
<feature type="compositionally biased region" description="Polar residues" evidence="1">
    <location>
        <begin position="1"/>
        <end position="16"/>
    </location>
</feature>
<dbReference type="GeneID" id="59237721"/>
<proteinExistence type="predicted"/>
<dbReference type="InterPro" id="IPR036915">
    <property type="entry name" value="Cyclin-like_sf"/>
</dbReference>
<dbReference type="Gene3D" id="1.10.472.10">
    <property type="entry name" value="Cyclin-like"/>
    <property type="match status" value="1"/>
</dbReference>
<organism evidence="2 3">
    <name type="scientific">Zygotorulaspora mrakii</name>
    <name type="common">Zygosaccharomyces mrakii</name>
    <dbReference type="NCBI Taxonomy" id="42260"/>
    <lineage>
        <taxon>Eukaryota</taxon>
        <taxon>Fungi</taxon>
        <taxon>Dikarya</taxon>
        <taxon>Ascomycota</taxon>
        <taxon>Saccharomycotina</taxon>
        <taxon>Saccharomycetes</taxon>
        <taxon>Saccharomycetales</taxon>
        <taxon>Saccharomycetaceae</taxon>
        <taxon>Zygotorulaspora</taxon>
    </lineage>
</organism>
<dbReference type="PANTHER" id="PTHR10026">
    <property type="entry name" value="CYCLIN"/>
    <property type="match status" value="1"/>
</dbReference>
<dbReference type="AlphaFoldDB" id="A0A7H9B633"/>
<dbReference type="OrthoDB" id="25002at2759"/>